<feature type="compositionally biased region" description="Polar residues" evidence="1">
    <location>
        <begin position="503"/>
        <end position="513"/>
    </location>
</feature>
<accession>A0A158QMI0</accession>
<evidence type="ECO:0000313" key="4">
    <source>
        <dbReference type="WBParaSite" id="HPLM_0000848001-mRNA-1"/>
    </source>
</evidence>
<dbReference type="EMBL" id="UZAF01016867">
    <property type="protein sequence ID" value="VDO34953.1"/>
    <property type="molecule type" value="Genomic_DNA"/>
</dbReference>
<feature type="compositionally biased region" description="Low complexity" evidence="1">
    <location>
        <begin position="156"/>
        <end position="166"/>
    </location>
</feature>
<feature type="compositionally biased region" description="Basic residues" evidence="1">
    <location>
        <begin position="377"/>
        <end position="386"/>
    </location>
</feature>
<dbReference type="OrthoDB" id="5865792at2759"/>
<feature type="compositionally biased region" description="Low complexity" evidence="1">
    <location>
        <begin position="548"/>
        <end position="557"/>
    </location>
</feature>
<keyword evidence="3" id="KW-1185">Reference proteome</keyword>
<feature type="compositionally biased region" description="Polar residues" evidence="1">
    <location>
        <begin position="111"/>
        <end position="120"/>
    </location>
</feature>
<protein>
    <submittedName>
        <fullName evidence="4">RRM domain-containing protein</fullName>
    </submittedName>
</protein>
<reference evidence="4" key="1">
    <citation type="submission" date="2016-04" db="UniProtKB">
        <authorList>
            <consortium name="WormBaseParasite"/>
        </authorList>
    </citation>
    <scope>IDENTIFICATION</scope>
</reference>
<feature type="compositionally biased region" description="Basic and acidic residues" evidence="1">
    <location>
        <begin position="514"/>
        <end position="531"/>
    </location>
</feature>
<dbReference type="OMA" id="WDQMVEG"/>
<feature type="compositionally biased region" description="Basic and acidic residues" evidence="1">
    <location>
        <begin position="142"/>
        <end position="151"/>
    </location>
</feature>
<feature type="compositionally biased region" description="Pro residues" evidence="1">
    <location>
        <begin position="328"/>
        <end position="340"/>
    </location>
</feature>
<evidence type="ECO:0000313" key="2">
    <source>
        <dbReference type="EMBL" id="VDO34953.1"/>
    </source>
</evidence>
<dbReference type="Proteomes" id="UP000268014">
    <property type="component" value="Unassembled WGS sequence"/>
</dbReference>
<gene>
    <name evidence="2" type="ORF">HPLM_LOCUS8472</name>
</gene>
<feature type="compositionally biased region" description="Basic and acidic residues" evidence="1">
    <location>
        <begin position="170"/>
        <end position="181"/>
    </location>
</feature>
<name>A0A158QMI0_HAEPC</name>
<feature type="compositionally biased region" description="Low complexity" evidence="1">
    <location>
        <begin position="387"/>
        <end position="407"/>
    </location>
</feature>
<dbReference type="WBParaSite" id="HPLM_0000848001-mRNA-1">
    <property type="protein sequence ID" value="HPLM_0000848001-mRNA-1"/>
    <property type="gene ID" value="HPLM_0000848001"/>
</dbReference>
<feature type="compositionally biased region" description="Basic and acidic residues" evidence="1">
    <location>
        <begin position="478"/>
        <end position="495"/>
    </location>
</feature>
<feature type="compositionally biased region" description="Acidic residues" evidence="1">
    <location>
        <begin position="121"/>
        <end position="141"/>
    </location>
</feature>
<feature type="region of interest" description="Disordered" evidence="1">
    <location>
        <begin position="100"/>
        <end position="229"/>
    </location>
</feature>
<evidence type="ECO:0000256" key="1">
    <source>
        <dbReference type="SAM" id="MobiDB-lite"/>
    </source>
</evidence>
<dbReference type="AlphaFoldDB" id="A0A158QMI0"/>
<feature type="region of interest" description="Disordered" evidence="1">
    <location>
        <begin position="317"/>
        <end position="340"/>
    </location>
</feature>
<feature type="compositionally biased region" description="Low complexity" evidence="1">
    <location>
        <begin position="184"/>
        <end position="202"/>
    </location>
</feature>
<feature type="region of interest" description="Disordered" evidence="1">
    <location>
        <begin position="368"/>
        <end position="561"/>
    </location>
</feature>
<sequence>MWHVVFGVLIGPVSLGRVAAVIRRVPLSRTTSSPRLRLLLILFHFHQLIVRGTAMMMDEEELLNVPDDQQHISDEVFDVDELLGPSDGSKDEVTDLLDTGGTVSDCAGEGTNVTESLSAETQDESFEREELDYEEDDDEEHKEERTGRFTSERNQTNSSPPTTTNSINKVESRRQGTENRTQHQGQKQWQNNGGRNGNSRGARGNGQRFGRGGPPQHGRNVRGSNGPPSLLMVGSNPQPLLALNTQSVFGPPPGGKILINPNFRGPLGPPGTGPLGPPSVLPPVGSRPSILPSIVPGQAGPIIPRLPNGIPLTGLPSNHGAAGFGPPVQQPLPAARPPMPPPIMPGMSAIITRPAPVVQWDQAVEEFLSGSTSQRQRSPRRRHRRSSSYSSYSSYSSRSRSAGSSRSRSPRRRRDNRGGGRGSSRPPRVQRDRNGRGGSYARGRGGQNRRENAPRRDVKDHKQISVECAKAVGIDNDYLSKLEDQRRKRDEVLRRKEQRRFGGNQQESSSNSRPNDRGNNRQSQQRDRRPNESGSSNNDHRRSGGSGSTSQSTSRPSTEAEAALKKNKAYLCVNVKNIKQLTTAKMRVETLAKDLGEIRKCWKSNEDQVTVIFVEHAKAKEFMLKYNNKVLSGLRIQVSLEKAYLNLSEIQ</sequence>
<feature type="compositionally biased region" description="Gly residues" evidence="1">
    <location>
        <begin position="203"/>
        <end position="215"/>
    </location>
</feature>
<feature type="compositionally biased region" description="Gly residues" evidence="1">
    <location>
        <begin position="436"/>
        <end position="446"/>
    </location>
</feature>
<proteinExistence type="predicted"/>
<evidence type="ECO:0000313" key="3">
    <source>
        <dbReference type="Proteomes" id="UP000268014"/>
    </source>
</evidence>
<reference evidence="2 3" key="2">
    <citation type="submission" date="2018-11" db="EMBL/GenBank/DDBJ databases">
        <authorList>
            <consortium name="Pathogen Informatics"/>
        </authorList>
    </citation>
    <scope>NUCLEOTIDE SEQUENCE [LARGE SCALE GENOMIC DNA]</scope>
    <source>
        <strain evidence="2 3">MHpl1</strain>
    </source>
</reference>
<organism evidence="4">
    <name type="scientific">Haemonchus placei</name>
    <name type="common">Barber's pole worm</name>
    <dbReference type="NCBI Taxonomy" id="6290"/>
    <lineage>
        <taxon>Eukaryota</taxon>
        <taxon>Metazoa</taxon>
        <taxon>Ecdysozoa</taxon>
        <taxon>Nematoda</taxon>
        <taxon>Chromadorea</taxon>
        <taxon>Rhabditida</taxon>
        <taxon>Rhabditina</taxon>
        <taxon>Rhabditomorpha</taxon>
        <taxon>Strongyloidea</taxon>
        <taxon>Trichostrongylidae</taxon>
        <taxon>Haemonchus</taxon>
    </lineage>
</organism>
<feature type="compositionally biased region" description="Basic and acidic residues" evidence="1">
    <location>
        <begin position="448"/>
        <end position="464"/>
    </location>
</feature>